<feature type="chain" id="PRO_5002533450" evidence="1">
    <location>
        <begin position="24"/>
        <end position="126"/>
    </location>
</feature>
<name>A0A0G0LRU8_9BACT</name>
<dbReference type="EMBL" id="LBVR01000031">
    <property type="protein sequence ID" value="KKQ90695.1"/>
    <property type="molecule type" value="Genomic_DNA"/>
</dbReference>
<evidence type="ECO:0000256" key="1">
    <source>
        <dbReference type="SAM" id="SignalP"/>
    </source>
</evidence>
<dbReference type="Proteomes" id="UP000033841">
    <property type="component" value="Unassembled WGS sequence"/>
</dbReference>
<protein>
    <submittedName>
        <fullName evidence="2">Uncharacterized protein</fullName>
    </submittedName>
</protein>
<evidence type="ECO:0000313" key="3">
    <source>
        <dbReference type="Proteomes" id="UP000033841"/>
    </source>
</evidence>
<comment type="caution">
    <text evidence="2">The sequence shown here is derived from an EMBL/GenBank/DDBJ whole genome shotgun (WGS) entry which is preliminary data.</text>
</comment>
<accession>A0A0G0LRU8</accession>
<gene>
    <name evidence="2" type="ORF">UT14_C0031G0011</name>
</gene>
<proteinExistence type="predicted"/>
<evidence type="ECO:0000313" key="2">
    <source>
        <dbReference type="EMBL" id="KKQ90695.1"/>
    </source>
</evidence>
<keyword evidence="1" id="KW-0732">Signal</keyword>
<feature type="signal peptide" evidence="1">
    <location>
        <begin position="1"/>
        <end position="23"/>
    </location>
</feature>
<sequence>MKKLLSLFISLVFLTIVAIPALAKSENASSPAKQSCTTIQSGELFTSNNEVITIGFDNWGYNYQARLFNGYYCDAYRDAAWCQPYIEDHLSMKWNEMRGCQTKTVTVMGSLTVTMVMKATPVQALG</sequence>
<dbReference type="AlphaFoldDB" id="A0A0G0LRU8"/>
<reference evidence="2 3" key="1">
    <citation type="journal article" date="2015" name="Nature">
        <title>rRNA introns, odd ribosomes, and small enigmatic genomes across a large radiation of phyla.</title>
        <authorList>
            <person name="Brown C.T."/>
            <person name="Hug L.A."/>
            <person name="Thomas B.C."/>
            <person name="Sharon I."/>
            <person name="Castelle C.J."/>
            <person name="Singh A."/>
            <person name="Wilkins M.J."/>
            <person name="Williams K.H."/>
            <person name="Banfield J.F."/>
        </authorList>
    </citation>
    <scope>NUCLEOTIDE SEQUENCE [LARGE SCALE GENOMIC DNA]</scope>
</reference>
<organism evidence="2 3">
    <name type="scientific">Candidatus Shapirobacteria bacterium GW2011_GWE1_38_92</name>
    <dbReference type="NCBI Taxonomy" id="1618489"/>
    <lineage>
        <taxon>Bacteria</taxon>
        <taxon>Candidatus Shapironibacteriota</taxon>
    </lineage>
</organism>